<dbReference type="CDD" id="cd01041">
    <property type="entry name" value="Rubrerythrin"/>
    <property type="match status" value="1"/>
</dbReference>
<reference evidence="8 9" key="1">
    <citation type="submission" date="2019-08" db="EMBL/GenBank/DDBJ databases">
        <title>In-depth cultivation of the pig gut microbiome towards novel bacterial diversity and tailored functional studies.</title>
        <authorList>
            <person name="Wylensek D."/>
            <person name="Hitch T.C.A."/>
            <person name="Clavel T."/>
        </authorList>
    </citation>
    <scope>NUCLEOTIDE SEQUENCE [LARGE SCALE GENOMIC DNA]</scope>
    <source>
        <strain evidence="8 9">LKV-472-APC-3</strain>
    </source>
</reference>
<keyword evidence="2" id="KW-0813">Transport</keyword>
<dbReference type="InterPro" id="IPR012347">
    <property type="entry name" value="Ferritin-like"/>
</dbReference>
<dbReference type="InterPro" id="IPR003251">
    <property type="entry name" value="Rr_diiron-bd_dom"/>
</dbReference>
<name>A0A6N7V2X9_9FIRM</name>
<dbReference type="InterPro" id="IPR048574">
    <property type="entry name" value="RUBY_RBDX"/>
</dbReference>
<evidence type="ECO:0000256" key="2">
    <source>
        <dbReference type="ARBA" id="ARBA00022448"/>
    </source>
</evidence>
<comment type="cofactor">
    <cofactor evidence="1">
        <name>Fe(3+)</name>
        <dbReference type="ChEBI" id="CHEBI:29034"/>
    </cofactor>
</comment>
<keyword evidence="5" id="KW-0408">Iron</keyword>
<dbReference type="EMBL" id="VUMR01000041">
    <property type="protein sequence ID" value="MSS56745.1"/>
    <property type="molecule type" value="Genomic_DNA"/>
</dbReference>
<dbReference type="AlphaFoldDB" id="A0A6N7V2X9"/>
<organism evidence="8 9">
    <name type="scientific">Holdemanella porci</name>
    <dbReference type="NCBI Taxonomy" id="2652276"/>
    <lineage>
        <taxon>Bacteria</taxon>
        <taxon>Bacillati</taxon>
        <taxon>Bacillota</taxon>
        <taxon>Erysipelotrichia</taxon>
        <taxon>Erysipelotrichales</taxon>
        <taxon>Erysipelotrichaceae</taxon>
        <taxon>Holdemanella</taxon>
    </lineage>
</organism>
<dbReference type="PANTHER" id="PTHR43865:SF1">
    <property type="entry name" value="RUBRERYTHRIN-RELATED"/>
    <property type="match status" value="1"/>
</dbReference>
<dbReference type="PROSITE" id="PS50905">
    <property type="entry name" value="FERRITIN_LIKE"/>
    <property type="match status" value="1"/>
</dbReference>
<dbReference type="InterPro" id="IPR009040">
    <property type="entry name" value="Ferritin-like_diiron"/>
</dbReference>
<dbReference type="Pfam" id="PF21349">
    <property type="entry name" value="RUBY_RBDX"/>
    <property type="match status" value="1"/>
</dbReference>
<dbReference type="Gene3D" id="2.20.28.10">
    <property type="match status" value="1"/>
</dbReference>
<accession>A0A6N7V2X9</accession>
<feature type="domain" description="Ferritin-like diiron" evidence="7">
    <location>
        <begin position="3"/>
        <end position="135"/>
    </location>
</feature>
<feature type="domain" description="Rubredoxin-like" evidence="6">
    <location>
        <begin position="142"/>
        <end position="176"/>
    </location>
</feature>
<evidence type="ECO:0000256" key="3">
    <source>
        <dbReference type="ARBA" id="ARBA00022723"/>
    </source>
</evidence>
<keyword evidence="3" id="KW-0479">Metal-binding</keyword>
<sequence>MMELKGSKTEKNLMAAFAGESQASVKYQYYASQAKKDGYVKIQNIFTETSNNEKEHAKLWFKALHGGKVPTTTENLKDAASGENYEWTDMYATMAKEAREEGFDDIATLFEGVGAIEKHHEARYKAMLKDVEEDAMFEKATSTVWICLNCGHIHYGETAPLVCPVCNHPQAYFQELKDHYE</sequence>
<dbReference type="GO" id="GO:0005506">
    <property type="term" value="F:iron ion binding"/>
    <property type="evidence" value="ECO:0007669"/>
    <property type="project" value="InterPro"/>
</dbReference>
<dbReference type="InterPro" id="IPR052364">
    <property type="entry name" value="Rubrerythrin"/>
</dbReference>
<evidence type="ECO:0000313" key="8">
    <source>
        <dbReference type="EMBL" id="MSS56745.1"/>
    </source>
</evidence>
<dbReference type="SUPFAM" id="SSF57802">
    <property type="entry name" value="Rubredoxin-like"/>
    <property type="match status" value="1"/>
</dbReference>
<dbReference type="Gene3D" id="1.20.1260.10">
    <property type="match status" value="1"/>
</dbReference>
<evidence type="ECO:0000256" key="1">
    <source>
        <dbReference type="ARBA" id="ARBA00001965"/>
    </source>
</evidence>
<comment type="caution">
    <text evidence="8">The sequence shown here is derived from an EMBL/GenBank/DDBJ whole genome shotgun (WGS) entry which is preliminary data.</text>
</comment>
<gene>
    <name evidence="8" type="ORF">FYJ55_07545</name>
</gene>
<dbReference type="NCBIfam" id="NF045767">
    <property type="entry name" value="RuberyRbr"/>
    <property type="match status" value="1"/>
</dbReference>
<dbReference type="Pfam" id="PF02915">
    <property type="entry name" value="Rubrerythrin"/>
    <property type="match status" value="1"/>
</dbReference>
<dbReference type="CDD" id="cd00729">
    <property type="entry name" value="rubredoxin_SM"/>
    <property type="match status" value="1"/>
</dbReference>
<dbReference type="Proteomes" id="UP000434241">
    <property type="component" value="Unassembled WGS sequence"/>
</dbReference>
<dbReference type="SUPFAM" id="SSF47240">
    <property type="entry name" value="Ferritin-like"/>
    <property type="match status" value="1"/>
</dbReference>
<evidence type="ECO:0000256" key="5">
    <source>
        <dbReference type="ARBA" id="ARBA00023004"/>
    </source>
</evidence>
<evidence type="ECO:0000259" key="7">
    <source>
        <dbReference type="PROSITE" id="PS50905"/>
    </source>
</evidence>
<dbReference type="PROSITE" id="PS50903">
    <property type="entry name" value="RUBREDOXIN_LIKE"/>
    <property type="match status" value="1"/>
</dbReference>
<proteinExistence type="predicted"/>
<keyword evidence="9" id="KW-1185">Reference proteome</keyword>
<dbReference type="InterPro" id="IPR024934">
    <property type="entry name" value="Rubredoxin-like_dom"/>
</dbReference>
<protein>
    <submittedName>
        <fullName evidence="8">Rubrerythrin family protein</fullName>
    </submittedName>
</protein>
<evidence type="ECO:0000256" key="4">
    <source>
        <dbReference type="ARBA" id="ARBA00022982"/>
    </source>
</evidence>
<dbReference type="PANTHER" id="PTHR43865">
    <property type="entry name" value="RUBRERYTHRIN-RELATED"/>
    <property type="match status" value="1"/>
</dbReference>
<keyword evidence="4" id="KW-0249">Electron transport</keyword>
<evidence type="ECO:0000259" key="6">
    <source>
        <dbReference type="PROSITE" id="PS50903"/>
    </source>
</evidence>
<evidence type="ECO:0000313" key="9">
    <source>
        <dbReference type="Proteomes" id="UP000434241"/>
    </source>
</evidence>
<dbReference type="GO" id="GO:0016491">
    <property type="term" value="F:oxidoreductase activity"/>
    <property type="evidence" value="ECO:0007669"/>
    <property type="project" value="InterPro"/>
</dbReference>
<dbReference type="InterPro" id="IPR009078">
    <property type="entry name" value="Ferritin-like_SF"/>
</dbReference>